<evidence type="ECO:0000256" key="4">
    <source>
        <dbReference type="ARBA" id="ARBA00022982"/>
    </source>
</evidence>
<dbReference type="Gene3D" id="1.10.760.10">
    <property type="entry name" value="Cytochrome c-like domain"/>
    <property type="match status" value="1"/>
</dbReference>
<dbReference type="EMBL" id="FUYB01000008">
    <property type="protein sequence ID" value="SKA79234.1"/>
    <property type="molecule type" value="Genomic_DNA"/>
</dbReference>
<dbReference type="RefSeq" id="WP_078922428.1">
    <property type="nucleotide sequence ID" value="NZ_FUYB01000008.1"/>
</dbReference>
<dbReference type="InterPro" id="IPR036909">
    <property type="entry name" value="Cyt_c-like_dom_sf"/>
</dbReference>
<dbReference type="STRING" id="92487.SAMN02745130_01958"/>
<keyword evidence="10" id="KW-1185">Reference proteome</keyword>
<feature type="domain" description="Cytochrome c" evidence="8">
    <location>
        <begin position="21"/>
        <end position="105"/>
    </location>
</feature>
<dbReference type="PANTHER" id="PTHR33751">
    <property type="entry name" value="CBB3-TYPE CYTOCHROME C OXIDASE SUBUNIT FIXP"/>
    <property type="match status" value="1"/>
</dbReference>
<evidence type="ECO:0000259" key="8">
    <source>
        <dbReference type="PROSITE" id="PS51007"/>
    </source>
</evidence>
<keyword evidence="1" id="KW-0813">Transport</keyword>
<dbReference type="PANTHER" id="PTHR33751:SF9">
    <property type="entry name" value="CYTOCHROME C4"/>
    <property type="match status" value="1"/>
</dbReference>
<keyword evidence="3 6" id="KW-0479">Metal-binding</keyword>
<evidence type="ECO:0000256" key="5">
    <source>
        <dbReference type="ARBA" id="ARBA00023004"/>
    </source>
</evidence>
<dbReference type="GO" id="GO:0009055">
    <property type="term" value="F:electron transfer activity"/>
    <property type="evidence" value="ECO:0007669"/>
    <property type="project" value="InterPro"/>
</dbReference>
<keyword evidence="2 6" id="KW-0349">Heme</keyword>
<dbReference type="InterPro" id="IPR009056">
    <property type="entry name" value="Cyt_c-like_dom"/>
</dbReference>
<keyword evidence="7" id="KW-0732">Signal</keyword>
<dbReference type="SUPFAM" id="SSF46626">
    <property type="entry name" value="Cytochrome c"/>
    <property type="match status" value="1"/>
</dbReference>
<evidence type="ECO:0000256" key="1">
    <source>
        <dbReference type="ARBA" id="ARBA00022448"/>
    </source>
</evidence>
<feature type="chain" id="PRO_5012391396" evidence="7">
    <location>
        <begin position="22"/>
        <end position="111"/>
    </location>
</feature>
<dbReference type="InterPro" id="IPR050597">
    <property type="entry name" value="Cytochrome_c_Oxidase_Subunit"/>
</dbReference>
<gene>
    <name evidence="9" type="ORF">SAMN02745130_01958</name>
</gene>
<dbReference type="Pfam" id="PF00034">
    <property type="entry name" value="Cytochrom_C"/>
    <property type="match status" value="1"/>
</dbReference>
<reference evidence="9 10" key="1">
    <citation type="submission" date="2017-02" db="EMBL/GenBank/DDBJ databases">
        <authorList>
            <person name="Peterson S.W."/>
        </authorList>
    </citation>
    <scope>NUCLEOTIDE SEQUENCE [LARGE SCALE GENOMIC DNA]</scope>
    <source>
        <strain evidence="9 10">ATCC 49788</strain>
    </source>
</reference>
<keyword evidence="5 6" id="KW-0408">Iron</keyword>
<evidence type="ECO:0000256" key="7">
    <source>
        <dbReference type="SAM" id="SignalP"/>
    </source>
</evidence>
<evidence type="ECO:0000313" key="9">
    <source>
        <dbReference type="EMBL" id="SKA79234.1"/>
    </source>
</evidence>
<dbReference type="Proteomes" id="UP000190460">
    <property type="component" value="Unassembled WGS sequence"/>
</dbReference>
<dbReference type="GO" id="GO:0046872">
    <property type="term" value="F:metal ion binding"/>
    <property type="evidence" value="ECO:0007669"/>
    <property type="project" value="UniProtKB-KW"/>
</dbReference>
<dbReference type="AlphaFoldDB" id="A0A1T4WPF1"/>
<dbReference type="OrthoDB" id="9773456at2"/>
<evidence type="ECO:0000256" key="6">
    <source>
        <dbReference type="PROSITE-ProRule" id="PRU00433"/>
    </source>
</evidence>
<organism evidence="9 10">
    <name type="scientific">Thiothrix eikelboomii</name>
    <dbReference type="NCBI Taxonomy" id="92487"/>
    <lineage>
        <taxon>Bacteria</taxon>
        <taxon>Pseudomonadati</taxon>
        <taxon>Pseudomonadota</taxon>
        <taxon>Gammaproteobacteria</taxon>
        <taxon>Thiotrichales</taxon>
        <taxon>Thiotrichaceae</taxon>
        <taxon>Thiothrix</taxon>
    </lineage>
</organism>
<evidence type="ECO:0000313" key="10">
    <source>
        <dbReference type="Proteomes" id="UP000190460"/>
    </source>
</evidence>
<proteinExistence type="predicted"/>
<accession>A0A1T4WPF1</accession>
<feature type="signal peptide" evidence="7">
    <location>
        <begin position="1"/>
        <end position="21"/>
    </location>
</feature>
<sequence>MKKLAYVLTLSLFTSISVAQADDAAGAKLYTEKACLSCHGEAGNKPIMETYPKLAGQTAAYMVQQMKDIRDGKRTNGLSATMMGIMAGMSDDDIGKIASYLANQAPAPAAQ</sequence>
<evidence type="ECO:0000256" key="2">
    <source>
        <dbReference type="ARBA" id="ARBA00022617"/>
    </source>
</evidence>
<keyword evidence="4" id="KW-0249">Electron transport</keyword>
<evidence type="ECO:0000256" key="3">
    <source>
        <dbReference type="ARBA" id="ARBA00022723"/>
    </source>
</evidence>
<name>A0A1T4WPF1_9GAMM</name>
<dbReference type="PROSITE" id="PS51007">
    <property type="entry name" value="CYTC"/>
    <property type="match status" value="1"/>
</dbReference>
<protein>
    <submittedName>
        <fullName evidence="9">Cytochrome c</fullName>
    </submittedName>
</protein>
<dbReference type="GO" id="GO:0020037">
    <property type="term" value="F:heme binding"/>
    <property type="evidence" value="ECO:0007669"/>
    <property type="project" value="InterPro"/>
</dbReference>